<keyword evidence="2" id="KW-1185">Reference proteome</keyword>
<accession>A0ACC6PHS9</accession>
<dbReference type="Proteomes" id="UP001380953">
    <property type="component" value="Unassembled WGS sequence"/>
</dbReference>
<dbReference type="EMBL" id="JBBKAR010000056">
    <property type="protein sequence ID" value="MEJ8306466.1"/>
    <property type="molecule type" value="Genomic_DNA"/>
</dbReference>
<protein>
    <submittedName>
        <fullName evidence="1">Uncharacterized protein</fullName>
    </submittedName>
</protein>
<evidence type="ECO:0000313" key="2">
    <source>
        <dbReference type="Proteomes" id="UP001380953"/>
    </source>
</evidence>
<gene>
    <name evidence="1" type="ORF">WKI47_21375</name>
</gene>
<name>A0ACC6PHS9_9BACL</name>
<comment type="caution">
    <text evidence="1">The sequence shown here is derived from an EMBL/GenBank/DDBJ whole genome shotgun (WGS) entry which is preliminary data.</text>
</comment>
<proteinExistence type="predicted"/>
<organism evidence="1 2">
    <name type="scientific">Saccharibacillus sacchari</name>
    <dbReference type="NCBI Taxonomy" id="456493"/>
    <lineage>
        <taxon>Bacteria</taxon>
        <taxon>Bacillati</taxon>
        <taxon>Bacillota</taxon>
        <taxon>Bacilli</taxon>
        <taxon>Bacillales</taxon>
        <taxon>Paenibacillaceae</taxon>
        <taxon>Saccharibacillus</taxon>
    </lineage>
</organism>
<sequence length="177" mass="18689">MKPTWKKKTTALATTSLLAAAIAVPVSAAPASISASGSVSAVSAAASSKASTVENSLVNVAGFKSASNFKAFYANLQRAVAKGDKAAVAARVHYPLTVFLDDDDDNDQNQKLVIKTKAQFLNNYNRIFTDDVRENLAETSFSELLVNWKGASIDDGDIWFTPSKSGLPGISTVNADD</sequence>
<reference evidence="1" key="1">
    <citation type="submission" date="2024-03" db="EMBL/GenBank/DDBJ databases">
        <title>Whole genome sequecning of epiphytes from Marcgravia umbellata leaves.</title>
        <authorList>
            <person name="Kumar G."/>
            <person name="Savka M.A."/>
        </authorList>
    </citation>
    <scope>NUCLEOTIDE SEQUENCE</scope>
    <source>
        <strain evidence="1">RIT_BL5</strain>
    </source>
</reference>
<evidence type="ECO:0000313" key="1">
    <source>
        <dbReference type="EMBL" id="MEJ8306466.1"/>
    </source>
</evidence>